<feature type="domain" description="N-acetyltransferase" evidence="3">
    <location>
        <begin position="1"/>
        <end position="125"/>
    </location>
</feature>
<dbReference type="InterPro" id="IPR000182">
    <property type="entry name" value="GNAT_dom"/>
</dbReference>
<keyword evidence="5" id="KW-1185">Reference proteome</keyword>
<dbReference type="CDD" id="cd04301">
    <property type="entry name" value="NAT_SF"/>
    <property type="match status" value="1"/>
</dbReference>
<comment type="caution">
    <text evidence="4">The sequence shown here is derived from an EMBL/GenBank/DDBJ whole genome shotgun (WGS) entry which is preliminary data.</text>
</comment>
<accession>A0A940WMD1</accession>
<proteinExistence type="predicted"/>
<dbReference type="SUPFAM" id="SSF55729">
    <property type="entry name" value="Acyl-CoA N-acyltransferases (Nat)"/>
    <property type="match status" value="1"/>
</dbReference>
<dbReference type="InterPro" id="IPR050832">
    <property type="entry name" value="Bact_Acetyltransf"/>
</dbReference>
<evidence type="ECO:0000259" key="3">
    <source>
        <dbReference type="PROSITE" id="PS51186"/>
    </source>
</evidence>
<gene>
    <name evidence="4" type="ORF">JOL79_31530</name>
</gene>
<name>A0A940WMD1_9ACTN</name>
<evidence type="ECO:0000313" key="5">
    <source>
        <dbReference type="Proteomes" id="UP000674234"/>
    </source>
</evidence>
<evidence type="ECO:0000313" key="4">
    <source>
        <dbReference type="EMBL" id="MBP2708319.1"/>
    </source>
</evidence>
<dbReference type="InterPro" id="IPR016181">
    <property type="entry name" value="Acyl_CoA_acyltransferase"/>
</dbReference>
<dbReference type="EMBL" id="JAFCNB010000030">
    <property type="protein sequence ID" value="MBP2708319.1"/>
    <property type="molecule type" value="Genomic_DNA"/>
</dbReference>
<evidence type="ECO:0000256" key="2">
    <source>
        <dbReference type="ARBA" id="ARBA00023315"/>
    </source>
</evidence>
<keyword evidence="2" id="KW-0012">Acyltransferase</keyword>
<keyword evidence="1" id="KW-0808">Transferase</keyword>
<sequence length="125" mass="13586">MATEWVRAFQAEAHVDVRADPAPVVSARVNRDELVWWEDDGRPVAFACVSTPISGMSRIGPVYTPPPLRGRGYAGAATHAATRKALDEGADEVLLITDLSNPVSNSLYQRLGYRPVGDYVTIDFG</sequence>
<dbReference type="PROSITE" id="PS51186">
    <property type="entry name" value="GNAT"/>
    <property type="match status" value="1"/>
</dbReference>
<dbReference type="Gene3D" id="3.40.630.30">
    <property type="match status" value="1"/>
</dbReference>
<reference evidence="4" key="1">
    <citation type="submission" date="2021-02" db="EMBL/GenBank/DDBJ databases">
        <title>Draft genome sequence of Microbispora sp. RL4-1S isolated from rice leaves in Thailand.</title>
        <authorList>
            <person name="Muangham S."/>
            <person name="Duangmal K."/>
        </authorList>
    </citation>
    <scope>NUCLEOTIDE SEQUENCE</scope>
    <source>
        <strain evidence="4">RL4-1S</strain>
    </source>
</reference>
<evidence type="ECO:0000256" key="1">
    <source>
        <dbReference type="ARBA" id="ARBA00022679"/>
    </source>
</evidence>
<dbReference type="GO" id="GO:0016747">
    <property type="term" value="F:acyltransferase activity, transferring groups other than amino-acyl groups"/>
    <property type="evidence" value="ECO:0007669"/>
    <property type="project" value="InterPro"/>
</dbReference>
<protein>
    <submittedName>
        <fullName evidence="4">GNAT family N-acetyltransferase</fullName>
    </submittedName>
</protein>
<dbReference type="AlphaFoldDB" id="A0A940WMD1"/>
<dbReference type="PANTHER" id="PTHR43877">
    <property type="entry name" value="AMINOALKYLPHOSPHONATE N-ACETYLTRANSFERASE-RELATED-RELATED"/>
    <property type="match status" value="1"/>
</dbReference>
<organism evidence="4 5">
    <name type="scientific">Microbispora oryzae</name>
    <dbReference type="NCBI Taxonomy" id="2806554"/>
    <lineage>
        <taxon>Bacteria</taxon>
        <taxon>Bacillati</taxon>
        <taxon>Actinomycetota</taxon>
        <taxon>Actinomycetes</taxon>
        <taxon>Streptosporangiales</taxon>
        <taxon>Streptosporangiaceae</taxon>
        <taxon>Microbispora</taxon>
    </lineage>
</organism>
<dbReference type="Proteomes" id="UP000674234">
    <property type="component" value="Unassembled WGS sequence"/>
</dbReference>
<dbReference type="Pfam" id="PF00583">
    <property type="entry name" value="Acetyltransf_1"/>
    <property type="match status" value="1"/>
</dbReference>